<dbReference type="EMBL" id="JAGIYY010000007">
    <property type="protein sequence ID" value="MBP0440382.1"/>
    <property type="molecule type" value="Genomic_DNA"/>
</dbReference>
<dbReference type="Gene3D" id="3.40.50.720">
    <property type="entry name" value="NAD(P)-binding Rossmann-like Domain"/>
    <property type="match status" value="1"/>
</dbReference>
<reference evidence="4" key="1">
    <citation type="submission" date="2021-03" db="EMBL/GenBank/DDBJ databases">
        <title>Genome sequencing and assembly of Tianweitania sediminis.</title>
        <authorList>
            <person name="Chhetri G."/>
        </authorList>
    </citation>
    <scope>NUCLEOTIDE SEQUENCE</scope>
    <source>
        <strain evidence="4">Z8</strain>
    </source>
</reference>
<gene>
    <name evidence="4" type="ORF">J5Y06_17150</name>
</gene>
<keyword evidence="5" id="KW-1185">Reference proteome</keyword>
<dbReference type="InterPro" id="IPR057326">
    <property type="entry name" value="KR_dom"/>
</dbReference>
<name>A0A8J7R8X3_9HYPH</name>
<dbReference type="InterPro" id="IPR002347">
    <property type="entry name" value="SDR_fam"/>
</dbReference>
<comment type="similarity">
    <text evidence="1">Belongs to the short-chain dehydrogenases/reductases (SDR) family.</text>
</comment>
<accession>A0A8J7R8X3</accession>
<keyword evidence="2" id="KW-0560">Oxidoreductase</keyword>
<dbReference type="SMART" id="SM00822">
    <property type="entry name" value="PKS_KR"/>
    <property type="match status" value="1"/>
</dbReference>
<dbReference type="PRINTS" id="PR00081">
    <property type="entry name" value="GDHRDH"/>
</dbReference>
<dbReference type="Proteomes" id="UP000666240">
    <property type="component" value="Unassembled WGS sequence"/>
</dbReference>
<dbReference type="PANTHER" id="PTHR43669:SF3">
    <property type="entry name" value="ALCOHOL DEHYDROGENASE, PUTATIVE (AFU_ORTHOLOGUE AFUA_3G03445)-RELATED"/>
    <property type="match status" value="1"/>
</dbReference>
<evidence type="ECO:0000256" key="2">
    <source>
        <dbReference type="ARBA" id="ARBA00023002"/>
    </source>
</evidence>
<dbReference type="SUPFAM" id="SSF51735">
    <property type="entry name" value="NAD(P)-binding Rossmann-fold domains"/>
    <property type="match status" value="1"/>
</dbReference>
<evidence type="ECO:0000313" key="5">
    <source>
        <dbReference type="Proteomes" id="UP000666240"/>
    </source>
</evidence>
<evidence type="ECO:0000259" key="3">
    <source>
        <dbReference type="SMART" id="SM00822"/>
    </source>
</evidence>
<dbReference type="PANTHER" id="PTHR43669">
    <property type="entry name" value="5-KETO-D-GLUCONATE 5-REDUCTASE"/>
    <property type="match status" value="1"/>
</dbReference>
<dbReference type="FunFam" id="3.40.50.720:FF:000084">
    <property type="entry name" value="Short-chain dehydrogenase reductase"/>
    <property type="match status" value="1"/>
</dbReference>
<comment type="caution">
    <text evidence="4">The sequence shown here is derived from an EMBL/GenBank/DDBJ whole genome shotgun (WGS) entry which is preliminary data.</text>
</comment>
<dbReference type="CDD" id="cd05233">
    <property type="entry name" value="SDR_c"/>
    <property type="match status" value="1"/>
</dbReference>
<dbReference type="RefSeq" id="WP_209336412.1">
    <property type="nucleotide sequence ID" value="NZ_JAGIYY010000007.1"/>
</dbReference>
<protein>
    <submittedName>
        <fullName evidence="4">SDR family oxidoreductase</fullName>
    </submittedName>
</protein>
<dbReference type="Pfam" id="PF13561">
    <property type="entry name" value="adh_short_C2"/>
    <property type="match status" value="1"/>
</dbReference>
<evidence type="ECO:0000313" key="4">
    <source>
        <dbReference type="EMBL" id="MBP0440382.1"/>
    </source>
</evidence>
<proteinExistence type="inferred from homology"/>
<dbReference type="AlphaFoldDB" id="A0A8J7R8X3"/>
<organism evidence="4 5">
    <name type="scientific">Tianweitania sediminis</name>
    <dbReference type="NCBI Taxonomy" id="1502156"/>
    <lineage>
        <taxon>Bacteria</taxon>
        <taxon>Pseudomonadati</taxon>
        <taxon>Pseudomonadota</taxon>
        <taxon>Alphaproteobacteria</taxon>
        <taxon>Hyphomicrobiales</taxon>
        <taxon>Phyllobacteriaceae</taxon>
        <taxon>Tianweitania</taxon>
    </lineage>
</organism>
<sequence>MTSLNGISAIVTGGASGIGAAICRHFVTQGANVVVADLQEDRGQELARELGAAAAFVRVDHTSLEDNKAAVDFAVERFGKLDVLCNNAGLLVEGNILDLSADQVERVIRTNLVGPYLMTQAALPALRANAASNDRSILFTGSVQSSKGRPRFTAYALTKHGIAGFVKALALELAPEGIRVNGVAPGPTDTPLFREAVAAAESPEAFHDRFRTGIPLQRLIQPDEVASVAAFLVSRGASAVTGAMFSVDGGVCAG</sequence>
<dbReference type="GO" id="GO:0016491">
    <property type="term" value="F:oxidoreductase activity"/>
    <property type="evidence" value="ECO:0007669"/>
    <property type="project" value="UniProtKB-KW"/>
</dbReference>
<dbReference type="NCBIfam" id="NF005559">
    <property type="entry name" value="PRK07231.1"/>
    <property type="match status" value="1"/>
</dbReference>
<dbReference type="InterPro" id="IPR036291">
    <property type="entry name" value="NAD(P)-bd_dom_sf"/>
</dbReference>
<dbReference type="PRINTS" id="PR00080">
    <property type="entry name" value="SDRFAMILY"/>
</dbReference>
<feature type="domain" description="Ketoreductase" evidence="3">
    <location>
        <begin position="7"/>
        <end position="186"/>
    </location>
</feature>
<evidence type="ECO:0000256" key="1">
    <source>
        <dbReference type="ARBA" id="ARBA00006484"/>
    </source>
</evidence>